<sequence length="348" mass="39396">MVRVLISPSYGSPETRRHWADTVDQEVSFTERRLDEQLTTRQRRSLIECHPEGRARFWGATATHDARMADVARGDIVFFTGQNRVRAVGEVGVIFRNREFADLMWPPTPDGRSWHIVYSLLDLVPAEFPYQDLNRVLGYKEAHTFPGQMVVRGERARKVLDEFMITPGTGEVEPGETPPSPSEEMPPASARVVPLEEGRTRRADYHRSGRLVVVERRESQLVAEYRRHLETQGRHPSRYRCSAGVSDIYLPDAKEPELIEAKSQAGHHHVREALGQLLDYAPHSPLPLARLAGLFPVRPAAADTALLHRYGIDVIHREAPEGFQRLPAPDENRSLMRRAWGAGSADRT</sequence>
<dbReference type="EMBL" id="SMKI01000774">
    <property type="protein sequence ID" value="TDC60915.1"/>
    <property type="molecule type" value="Genomic_DNA"/>
</dbReference>
<evidence type="ECO:0008006" key="4">
    <source>
        <dbReference type="Google" id="ProtNLM"/>
    </source>
</evidence>
<accession>A0A4V2XZG2</accession>
<reference evidence="2 3" key="1">
    <citation type="submission" date="2019-03" db="EMBL/GenBank/DDBJ databases">
        <title>Draft genome sequences of novel Actinobacteria.</title>
        <authorList>
            <person name="Sahin N."/>
            <person name="Ay H."/>
            <person name="Saygin H."/>
        </authorList>
    </citation>
    <scope>NUCLEOTIDE SEQUENCE [LARGE SCALE GENOMIC DNA]</scope>
    <source>
        <strain evidence="2 3">DSM 41900</strain>
    </source>
</reference>
<name>A0A4V2XZG2_9ACTN</name>
<dbReference type="RefSeq" id="WP_132822328.1">
    <property type="nucleotide sequence ID" value="NZ_SMKI01000774.1"/>
</dbReference>
<organism evidence="2 3">
    <name type="scientific">Streptomyces hainanensis</name>
    <dbReference type="NCBI Taxonomy" id="402648"/>
    <lineage>
        <taxon>Bacteria</taxon>
        <taxon>Bacillati</taxon>
        <taxon>Actinomycetota</taxon>
        <taxon>Actinomycetes</taxon>
        <taxon>Kitasatosporales</taxon>
        <taxon>Streptomycetaceae</taxon>
        <taxon>Streptomyces</taxon>
    </lineage>
</organism>
<evidence type="ECO:0000256" key="1">
    <source>
        <dbReference type="SAM" id="MobiDB-lite"/>
    </source>
</evidence>
<evidence type="ECO:0000313" key="2">
    <source>
        <dbReference type="EMBL" id="TDC60915.1"/>
    </source>
</evidence>
<keyword evidence="3" id="KW-1185">Reference proteome</keyword>
<gene>
    <name evidence="2" type="ORF">E1283_35770</name>
</gene>
<dbReference type="OrthoDB" id="3650427at2"/>
<dbReference type="AlphaFoldDB" id="A0A4V2XZG2"/>
<proteinExistence type="predicted"/>
<feature type="region of interest" description="Disordered" evidence="1">
    <location>
        <begin position="167"/>
        <end position="188"/>
    </location>
</feature>
<evidence type="ECO:0000313" key="3">
    <source>
        <dbReference type="Proteomes" id="UP000295345"/>
    </source>
</evidence>
<dbReference type="Proteomes" id="UP000295345">
    <property type="component" value="Unassembled WGS sequence"/>
</dbReference>
<protein>
    <recommendedName>
        <fullName evidence="4">EVE domain-containing protein</fullName>
    </recommendedName>
</protein>
<comment type="caution">
    <text evidence="2">The sequence shown here is derived from an EMBL/GenBank/DDBJ whole genome shotgun (WGS) entry which is preliminary data.</text>
</comment>